<organism evidence="2 3">
    <name type="scientific">Pseudogulbenkiania ferrooxidans 2002</name>
    <dbReference type="NCBI Taxonomy" id="279714"/>
    <lineage>
        <taxon>Bacteria</taxon>
        <taxon>Pseudomonadati</taxon>
        <taxon>Pseudomonadota</taxon>
        <taxon>Betaproteobacteria</taxon>
        <taxon>Neisseriales</taxon>
        <taxon>Chromobacteriaceae</taxon>
        <taxon>Pseudogulbenkiania</taxon>
    </lineage>
</organism>
<dbReference type="GO" id="GO:0016787">
    <property type="term" value="F:hydrolase activity"/>
    <property type="evidence" value="ECO:0007669"/>
    <property type="project" value="UniProtKB-KW"/>
</dbReference>
<dbReference type="PANTHER" id="PTHR43798">
    <property type="entry name" value="MONOACYLGLYCEROL LIPASE"/>
    <property type="match status" value="1"/>
</dbReference>
<proteinExistence type="predicted"/>
<feature type="domain" description="AB hydrolase-1" evidence="1">
    <location>
        <begin position="31"/>
        <end position="278"/>
    </location>
</feature>
<dbReference type="SUPFAM" id="SSF53474">
    <property type="entry name" value="alpha/beta-Hydrolases"/>
    <property type="match status" value="1"/>
</dbReference>
<dbReference type="Gene3D" id="3.40.50.1820">
    <property type="entry name" value="alpha/beta hydrolase"/>
    <property type="match status" value="1"/>
</dbReference>
<dbReference type="InterPro" id="IPR000073">
    <property type="entry name" value="AB_hydrolase_1"/>
</dbReference>
<comment type="caution">
    <text evidence="2">The sequence shown here is derived from an EMBL/GenBank/DDBJ whole genome shotgun (WGS) entry which is preliminary data.</text>
</comment>
<keyword evidence="2" id="KW-0378">Hydrolase</keyword>
<gene>
    <name evidence="2" type="ORF">FuraDRAFT_3030</name>
</gene>
<dbReference type="AlphaFoldDB" id="B9Z664"/>
<dbReference type="Proteomes" id="UP000003165">
    <property type="component" value="Unassembled WGS sequence"/>
</dbReference>
<protein>
    <submittedName>
        <fullName evidence="2">Alpha/beta hydrolase fold protein</fullName>
    </submittedName>
</protein>
<reference evidence="2 3" key="1">
    <citation type="submission" date="2009-02" db="EMBL/GenBank/DDBJ databases">
        <title>Sequencing of the draft genome and assembly of Lutiella nitroferrum 2002.</title>
        <authorList>
            <consortium name="US DOE Joint Genome Institute (JGI-PGF)"/>
            <person name="Lucas S."/>
            <person name="Copeland A."/>
            <person name="Lapidus A."/>
            <person name="Glavina del Rio T."/>
            <person name="Tice H."/>
            <person name="Bruce D."/>
            <person name="Goodwin L."/>
            <person name="Pitluck S."/>
            <person name="Larimer F."/>
            <person name="Land M.L."/>
            <person name="Hauser L."/>
            <person name="Coates J.D."/>
        </authorList>
    </citation>
    <scope>NUCLEOTIDE SEQUENCE [LARGE SCALE GENOMIC DNA]</scope>
    <source>
        <strain evidence="2 3">2002</strain>
    </source>
</reference>
<dbReference type="PRINTS" id="PR00111">
    <property type="entry name" value="ABHYDROLASE"/>
</dbReference>
<dbReference type="Pfam" id="PF00561">
    <property type="entry name" value="Abhydrolase_1"/>
    <property type="match status" value="1"/>
</dbReference>
<dbReference type="PRINTS" id="PR00412">
    <property type="entry name" value="EPOXHYDRLASE"/>
</dbReference>
<evidence type="ECO:0000313" key="3">
    <source>
        <dbReference type="Proteomes" id="UP000003165"/>
    </source>
</evidence>
<dbReference type="EMBL" id="ACIS01000008">
    <property type="protein sequence ID" value="EEG07708.1"/>
    <property type="molecule type" value="Genomic_DNA"/>
</dbReference>
<dbReference type="InterPro" id="IPR050266">
    <property type="entry name" value="AB_hydrolase_sf"/>
</dbReference>
<evidence type="ECO:0000313" key="2">
    <source>
        <dbReference type="EMBL" id="EEG07708.1"/>
    </source>
</evidence>
<dbReference type="eggNOG" id="COG2267">
    <property type="taxonomic scope" value="Bacteria"/>
</dbReference>
<dbReference type="RefSeq" id="WP_008955050.1">
    <property type="nucleotide sequence ID" value="NZ_ACIS01000008.1"/>
</dbReference>
<keyword evidence="3" id="KW-1185">Reference proteome</keyword>
<sequence>MSQPLLTSRSETVILRQHRYHVRHWGADGAPRLFMLHGWMDSSATFQFLVDALGDGWHVIAPDWRGFGDSEWNRGSYYFPDYLADLDALLQHYSPDTPVTLIGHSMGAMIAGLYAGVRPERLTRLVCVEGFGLAATRPEEAPGRYARWLREQHTMPGYQPLGTLDDVAARLAERNPRLDSARARFLAAALTHEIDGTLRYRADPRHKMVNPVLYRLEEAKACWRRIACPVLWVIGGDMWDHPMAKGVFATLDERRACFARLSEVTVPEAGHMIQWEQPERLAEALRPFLTA</sequence>
<dbReference type="PANTHER" id="PTHR43798:SF33">
    <property type="entry name" value="HYDROLASE, PUTATIVE (AFU_ORTHOLOGUE AFUA_2G14860)-RELATED"/>
    <property type="match status" value="1"/>
</dbReference>
<dbReference type="GO" id="GO:0016020">
    <property type="term" value="C:membrane"/>
    <property type="evidence" value="ECO:0007669"/>
    <property type="project" value="TreeGrafter"/>
</dbReference>
<evidence type="ECO:0000259" key="1">
    <source>
        <dbReference type="Pfam" id="PF00561"/>
    </source>
</evidence>
<dbReference type="InterPro" id="IPR029058">
    <property type="entry name" value="AB_hydrolase_fold"/>
</dbReference>
<dbReference type="InterPro" id="IPR000639">
    <property type="entry name" value="Epox_hydrolase-like"/>
</dbReference>
<name>B9Z664_9NEIS</name>
<accession>B9Z664</accession>